<gene>
    <name evidence="4" type="ordered locus">RPA1031</name>
</gene>
<evidence type="ECO:0000259" key="3">
    <source>
        <dbReference type="PROSITE" id="PS51186"/>
    </source>
</evidence>
<dbReference type="Pfam" id="PF00583">
    <property type="entry name" value="Acetyltransf_1"/>
    <property type="match status" value="1"/>
</dbReference>
<accession>Q6NAZ9</accession>
<dbReference type="GO" id="GO:0003700">
    <property type="term" value="F:DNA-binding transcription factor activity"/>
    <property type="evidence" value="ECO:0007669"/>
    <property type="project" value="InterPro"/>
</dbReference>
<dbReference type="PROSITE" id="PS50995">
    <property type="entry name" value="HTH_MARR_2"/>
    <property type="match status" value="1"/>
</dbReference>
<dbReference type="PROSITE" id="PS51186">
    <property type="entry name" value="GNAT"/>
    <property type="match status" value="1"/>
</dbReference>
<feature type="domain" description="HTH marR-type" evidence="2">
    <location>
        <begin position="37"/>
        <end position="169"/>
    </location>
</feature>
<evidence type="ECO:0000313" key="4">
    <source>
        <dbReference type="EMBL" id="CAE26474.1"/>
    </source>
</evidence>
<dbReference type="InterPro" id="IPR036388">
    <property type="entry name" value="WH-like_DNA-bd_sf"/>
</dbReference>
<reference evidence="4" key="1">
    <citation type="journal article" date="2004" name="Nat. Biotechnol.">
        <title>Complete genome sequence of the metabolically versatile photosynthetic bacterium Rhodopseudomonas palustris.</title>
        <authorList>
            <person name="Larimer F.W."/>
            <person name="Chain P."/>
            <person name="Hauser L."/>
            <person name="Lamerdin J."/>
            <person name="Malfatti S."/>
            <person name="Do L."/>
            <person name="Land M.L."/>
            <person name="Pelletier D.A."/>
            <person name="Beatty J.T."/>
            <person name="Lang A.S."/>
            <person name="Tabita F.R."/>
            <person name="Gibson J.L."/>
            <person name="Hanson T.E."/>
            <person name="Bobst C."/>
            <person name="Torres J.L."/>
            <person name="Peres C."/>
            <person name="Harrison F.H."/>
            <person name="Gibson J."/>
            <person name="Harwood C.S."/>
        </authorList>
    </citation>
    <scope>NUCLEOTIDE SEQUENCE [LARGE SCALE GENOMIC DNA]</scope>
    <source>
        <strain evidence="4">CGA009</strain>
    </source>
</reference>
<feature type="domain" description="N-acetyltransferase" evidence="3">
    <location>
        <begin position="179"/>
        <end position="335"/>
    </location>
</feature>
<sequence length="335" mass="36897">MVPLASTISALRSWQGSDRGRRRMETGIVQQPNQGDEVARVRAFNRFYTARLGVLEQRLMDSPFSLTEARILYELAHRDAPTAKEIGAELKLDPGYLSRIIQGFADDGLVKRSPSPADRRQHLLTLTAKGRAAYAKLERSSQNEVTAMLAGLPPAERARLTAAMSTIQGLIGAGSAPPPILRSPRPGDIGWVVQSHGAFYAAEYGFDASFEALVAEIAGQFLASHDPGRERCWIAEYDGVQAGSLFLVRDSDDVAKLRLLLVTPQARGHQLGRRLIDEAIGFARLCGYRKVTLWTQSILTAARRIYQDAGFQRVAAEPHRSFGQDLIGETWELSL</sequence>
<dbReference type="InterPro" id="IPR050769">
    <property type="entry name" value="NAT_camello-type"/>
</dbReference>
<name>Q6NAZ9_RHOPA</name>
<dbReference type="AlphaFoldDB" id="Q6NAZ9"/>
<dbReference type="Pfam" id="PF01047">
    <property type="entry name" value="MarR"/>
    <property type="match status" value="1"/>
</dbReference>
<dbReference type="HOGENOM" id="CLU_065219_0_0_5"/>
<organism evidence="4">
    <name type="scientific">Rhodopseudomonas palustris (strain ATCC BAA-98 / CGA009)</name>
    <dbReference type="NCBI Taxonomy" id="258594"/>
    <lineage>
        <taxon>Bacteria</taxon>
        <taxon>Pseudomonadati</taxon>
        <taxon>Pseudomonadota</taxon>
        <taxon>Alphaproteobacteria</taxon>
        <taxon>Hyphomicrobiales</taxon>
        <taxon>Nitrobacteraceae</taxon>
        <taxon>Rhodopseudomonas</taxon>
    </lineage>
</organism>
<dbReference type="InterPro" id="IPR036390">
    <property type="entry name" value="WH_DNA-bd_sf"/>
</dbReference>
<dbReference type="PhylomeDB" id="Q6NAZ9"/>
<protein>
    <submittedName>
        <fullName evidence="4">Transcriptional regulator, MarR family N-acetyltransferase</fullName>
    </submittedName>
</protein>
<dbReference type="CDD" id="cd04301">
    <property type="entry name" value="NAT_SF"/>
    <property type="match status" value="1"/>
</dbReference>
<evidence type="ECO:0000256" key="1">
    <source>
        <dbReference type="ARBA" id="ARBA00022679"/>
    </source>
</evidence>
<dbReference type="EMBL" id="BX572596">
    <property type="protein sequence ID" value="CAE26474.1"/>
    <property type="molecule type" value="Genomic_DNA"/>
</dbReference>
<dbReference type="GO" id="GO:0008080">
    <property type="term" value="F:N-acetyltransferase activity"/>
    <property type="evidence" value="ECO:0007669"/>
    <property type="project" value="InterPro"/>
</dbReference>
<dbReference type="Gene3D" id="3.40.630.30">
    <property type="match status" value="1"/>
</dbReference>
<dbReference type="SMART" id="SM00347">
    <property type="entry name" value="HTH_MARR"/>
    <property type="match status" value="1"/>
</dbReference>
<dbReference type="InterPro" id="IPR000835">
    <property type="entry name" value="HTH_MarR-typ"/>
</dbReference>
<keyword evidence="1" id="KW-0808">Transferase</keyword>
<dbReference type="STRING" id="258594.RPA1031"/>
<dbReference type="SUPFAM" id="SSF46785">
    <property type="entry name" value="Winged helix' DNA-binding domain"/>
    <property type="match status" value="1"/>
</dbReference>
<dbReference type="Gene3D" id="1.10.10.10">
    <property type="entry name" value="Winged helix-like DNA-binding domain superfamily/Winged helix DNA-binding domain"/>
    <property type="match status" value="1"/>
</dbReference>
<dbReference type="eggNOG" id="COG1846">
    <property type="taxonomic scope" value="Bacteria"/>
</dbReference>
<dbReference type="eggNOG" id="COG0456">
    <property type="taxonomic scope" value="Bacteria"/>
</dbReference>
<dbReference type="PANTHER" id="PTHR13947:SF37">
    <property type="entry name" value="LD18367P"/>
    <property type="match status" value="1"/>
</dbReference>
<dbReference type="InterPro" id="IPR000182">
    <property type="entry name" value="GNAT_dom"/>
</dbReference>
<dbReference type="SUPFAM" id="SSF55729">
    <property type="entry name" value="Acyl-CoA N-acyltransferases (Nat)"/>
    <property type="match status" value="1"/>
</dbReference>
<proteinExistence type="predicted"/>
<dbReference type="InterPro" id="IPR016181">
    <property type="entry name" value="Acyl_CoA_acyltransferase"/>
</dbReference>
<evidence type="ECO:0000259" key="2">
    <source>
        <dbReference type="PROSITE" id="PS50995"/>
    </source>
</evidence>
<dbReference type="PANTHER" id="PTHR13947">
    <property type="entry name" value="GNAT FAMILY N-ACETYLTRANSFERASE"/>
    <property type="match status" value="1"/>
</dbReference>